<evidence type="ECO:0000256" key="4">
    <source>
        <dbReference type="ARBA" id="ARBA00022692"/>
    </source>
</evidence>
<evidence type="ECO:0000256" key="7">
    <source>
        <dbReference type="SAM" id="Phobius"/>
    </source>
</evidence>
<dbReference type="Gene3D" id="3.30.70.100">
    <property type="match status" value="1"/>
</dbReference>
<dbReference type="SUPFAM" id="SSF50182">
    <property type="entry name" value="Sm-like ribonucleoproteins"/>
    <property type="match status" value="1"/>
</dbReference>
<organism evidence="10 11">
    <name type="scientific">Massilia cavernae</name>
    <dbReference type="NCBI Taxonomy" id="2320864"/>
    <lineage>
        <taxon>Bacteria</taxon>
        <taxon>Pseudomonadati</taxon>
        <taxon>Pseudomonadota</taxon>
        <taxon>Betaproteobacteria</taxon>
        <taxon>Burkholderiales</taxon>
        <taxon>Oxalobacteraceae</taxon>
        <taxon>Telluria group</taxon>
        <taxon>Massilia</taxon>
    </lineage>
</organism>
<dbReference type="GO" id="GO:0008381">
    <property type="term" value="F:mechanosensitive monoatomic ion channel activity"/>
    <property type="evidence" value="ECO:0007669"/>
    <property type="project" value="UniProtKB-ARBA"/>
</dbReference>
<dbReference type="Gene3D" id="1.10.287.1260">
    <property type="match status" value="1"/>
</dbReference>
<feature type="transmembrane region" description="Helical" evidence="7">
    <location>
        <begin position="114"/>
        <end position="138"/>
    </location>
</feature>
<gene>
    <name evidence="10" type="ORF">D3872_17355</name>
</gene>
<dbReference type="PANTHER" id="PTHR30347:SF1">
    <property type="entry name" value="MECHANOSENSITIVE CHANNEL MSCK"/>
    <property type="match status" value="1"/>
</dbReference>
<evidence type="ECO:0000256" key="3">
    <source>
        <dbReference type="ARBA" id="ARBA00022475"/>
    </source>
</evidence>
<feature type="transmembrane region" description="Helical" evidence="7">
    <location>
        <begin position="72"/>
        <end position="94"/>
    </location>
</feature>
<evidence type="ECO:0000256" key="2">
    <source>
        <dbReference type="ARBA" id="ARBA00008017"/>
    </source>
</evidence>
<comment type="caution">
    <text evidence="10">The sequence shown here is derived from an EMBL/GenBank/DDBJ whole genome shotgun (WGS) entry which is preliminary data.</text>
</comment>
<keyword evidence="3" id="KW-1003">Cell membrane</keyword>
<dbReference type="EMBL" id="QYUP01000127">
    <property type="protein sequence ID" value="RJG14573.1"/>
    <property type="molecule type" value="Genomic_DNA"/>
</dbReference>
<dbReference type="Proteomes" id="UP000284006">
    <property type="component" value="Unassembled WGS sequence"/>
</dbReference>
<comment type="subcellular location">
    <subcellularLocation>
        <location evidence="1">Cell membrane</location>
        <topology evidence="1">Multi-pass membrane protein</topology>
    </subcellularLocation>
</comment>
<dbReference type="InterPro" id="IPR049278">
    <property type="entry name" value="MS_channel_C"/>
</dbReference>
<dbReference type="InterPro" id="IPR011014">
    <property type="entry name" value="MscS_channel_TM-2"/>
</dbReference>
<dbReference type="GO" id="GO:0005886">
    <property type="term" value="C:plasma membrane"/>
    <property type="evidence" value="ECO:0007669"/>
    <property type="project" value="UniProtKB-SubCell"/>
</dbReference>
<evidence type="ECO:0000256" key="6">
    <source>
        <dbReference type="ARBA" id="ARBA00023136"/>
    </source>
</evidence>
<feature type="domain" description="Mechanosensitive ion channel MscS" evidence="8">
    <location>
        <begin position="239"/>
        <end position="304"/>
    </location>
</feature>
<dbReference type="PANTHER" id="PTHR30347">
    <property type="entry name" value="POTASSIUM CHANNEL RELATED"/>
    <property type="match status" value="1"/>
</dbReference>
<evidence type="ECO:0000259" key="9">
    <source>
        <dbReference type="Pfam" id="PF21082"/>
    </source>
</evidence>
<evidence type="ECO:0000313" key="11">
    <source>
        <dbReference type="Proteomes" id="UP000284006"/>
    </source>
</evidence>
<feature type="transmembrane region" description="Helical" evidence="7">
    <location>
        <begin position="218"/>
        <end position="236"/>
    </location>
</feature>
<dbReference type="InterPro" id="IPR006685">
    <property type="entry name" value="MscS_channel_2nd"/>
</dbReference>
<keyword evidence="6 7" id="KW-0472">Membrane</keyword>
<evidence type="ECO:0000313" key="10">
    <source>
        <dbReference type="EMBL" id="RJG14573.1"/>
    </source>
</evidence>
<comment type="similarity">
    <text evidence="2">Belongs to the MscS (TC 1.A.23) family.</text>
</comment>
<dbReference type="InterPro" id="IPR052702">
    <property type="entry name" value="MscS-like_channel"/>
</dbReference>
<keyword evidence="5 7" id="KW-1133">Transmembrane helix</keyword>
<feature type="transmembrane region" description="Helical" evidence="7">
    <location>
        <begin position="193"/>
        <end position="212"/>
    </location>
</feature>
<dbReference type="Pfam" id="PF21082">
    <property type="entry name" value="MS_channel_3rd"/>
    <property type="match status" value="1"/>
</dbReference>
<dbReference type="InterPro" id="IPR023408">
    <property type="entry name" value="MscS_beta-dom_sf"/>
</dbReference>
<dbReference type="InterPro" id="IPR011066">
    <property type="entry name" value="MscS_channel_C_sf"/>
</dbReference>
<dbReference type="OrthoDB" id="9809206at2"/>
<dbReference type="Pfam" id="PF00924">
    <property type="entry name" value="MS_channel_2nd"/>
    <property type="match status" value="1"/>
</dbReference>
<feature type="transmembrane region" description="Helical" evidence="7">
    <location>
        <begin position="35"/>
        <end position="60"/>
    </location>
</feature>
<evidence type="ECO:0000256" key="5">
    <source>
        <dbReference type="ARBA" id="ARBA00022989"/>
    </source>
</evidence>
<feature type="transmembrane region" description="Helical" evidence="7">
    <location>
        <begin position="150"/>
        <end position="172"/>
    </location>
</feature>
<feature type="domain" description="Mechanosensitive ion channel MscS C-terminal" evidence="9">
    <location>
        <begin position="313"/>
        <end position="394"/>
    </location>
</feature>
<accession>A0A418XPY2</accession>
<sequence>MLWQVAAIVVCVALGWFMARAIRSRRAEGVEGHAALVRAGFVSFAQILTPLLIAALVWGVKLVLVNFLHNVSLLKVALPIFASLAVIRTAFYLLQRVFARRGQLGAALVTFEKIFALLVWAGVALYLAGLWPDIIAFLNGTKLPLGRSDISLAMAIQAVVSVVVLLMLALWAGTALEERLMGMEGMHTSLRVAMARIGRAILIVVAVLFSLQQVGIDLTVLSVFGGALGVGLGLGLQKIASNYVSGFVILLERSLAIGDNITVDKYSGKVARINTRYTVLRSVDGTESVVPNEMLVSGAVINSSFTDRKTRLVTEVIVGFDTDLASLLPQIVETCRGVKRVMQEPAPEAFLLRFTPDGLLLEVGMWIQDPDKSKGEVLSEANLKIWSLLQAEGVTLPRATRELRLADPRFDVLLDKAATLDSK</sequence>
<dbReference type="InterPro" id="IPR010920">
    <property type="entry name" value="LSM_dom_sf"/>
</dbReference>
<keyword evidence="4 7" id="KW-0812">Transmembrane</keyword>
<dbReference type="AlphaFoldDB" id="A0A418XPY2"/>
<evidence type="ECO:0000259" key="8">
    <source>
        <dbReference type="Pfam" id="PF00924"/>
    </source>
</evidence>
<proteinExistence type="inferred from homology"/>
<dbReference type="Gene3D" id="2.30.30.60">
    <property type="match status" value="1"/>
</dbReference>
<name>A0A418XPY2_9BURK</name>
<protein>
    <submittedName>
        <fullName evidence="10">Mechanosensitive ion channel protein</fullName>
    </submittedName>
</protein>
<reference evidence="10 11" key="1">
    <citation type="submission" date="2018-09" db="EMBL/GenBank/DDBJ databases">
        <authorList>
            <person name="Zhu H."/>
        </authorList>
    </citation>
    <scope>NUCLEOTIDE SEQUENCE [LARGE SCALE GENOMIC DNA]</scope>
    <source>
        <strain evidence="10 11">K1S02-61</strain>
    </source>
</reference>
<evidence type="ECO:0000256" key="1">
    <source>
        <dbReference type="ARBA" id="ARBA00004651"/>
    </source>
</evidence>
<dbReference type="SUPFAM" id="SSF82689">
    <property type="entry name" value="Mechanosensitive channel protein MscS (YggB), C-terminal domain"/>
    <property type="match status" value="1"/>
</dbReference>
<feature type="transmembrane region" description="Helical" evidence="7">
    <location>
        <begin position="6"/>
        <end position="23"/>
    </location>
</feature>
<keyword evidence="11" id="KW-1185">Reference proteome</keyword>
<dbReference type="SUPFAM" id="SSF82861">
    <property type="entry name" value="Mechanosensitive channel protein MscS (YggB), transmembrane region"/>
    <property type="match status" value="1"/>
</dbReference>